<evidence type="ECO:0000256" key="3">
    <source>
        <dbReference type="ARBA" id="ARBA00022692"/>
    </source>
</evidence>
<evidence type="ECO:0000259" key="8">
    <source>
        <dbReference type="Pfam" id="PF06271"/>
    </source>
</evidence>
<name>A0ABW1T400_9ACTN</name>
<comment type="caution">
    <text evidence="10">The sequence shown here is derived from an EMBL/GenBank/DDBJ whole genome shotgun (WGS) entry which is preliminary data.</text>
</comment>
<keyword evidence="2" id="KW-1003">Cell membrane</keyword>
<keyword evidence="11" id="KW-1185">Reference proteome</keyword>
<evidence type="ECO:0000313" key="11">
    <source>
        <dbReference type="Proteomes" id="UP001596138"/>
    </source>
</evidence>
<dbReference type="Proteomes" id="UP001596138">
    <property type="component" value="Unassembled WGS sequence"/>
</dbReference>
<keyword evidence="5 7" id="KW-0472">Membrane</keyword>
<dbReference type="EMBL" id="JBHSTI010000008">
    <property type="protein sequence ID" value="MFC6239221.1"/>
    <property type="molecule type" value="Genomic_DNA"/>
</dbReference>
<proteinExistence type="predicted"/>
<keyword evidence="3 7" id="KW-0812">Transmembrane</keyword>
<evidence type="ECO:0000256" key="5">
    <source>
        <dbReference type="ARBA" id="ARBA00023136"/>
    </source>
</evidence>
<keyword evidence="4 7" id="KW-1133">Transmembrane helix</keyword>
<dbReference type="Pfam" id="PF06271">
    <property type="entry name" value="RDD"/>
    <property type="match status" value="1"/>
</dbReference>
<feature type="domain" description="DUF2510" evidence="9">
    <location>
        <begin position="5"/>
        <end position="31"/>
    </location>
</feature>
<evidence type="ECO:0000256" key="7">
    <source>
        <dbReference type="SAM" id="Phobius"/>
    </source>
</evidence>
<feature type="domain" description="RDD" evidence="8">
    <location>
        <begin position="108"/>
        <end position="260"/>
    </location>
</feature>
<protein>
    <submittedName>
        <fullName evidence="10">RDD family protein</fullName>
    </submittedName>
</protein>
<reference evidence="11" key="1">
    <citation type="journal article" date="2019" name="Int. J. Syst. Evol. Microbiol.">
        <title>The Global Catalogue of Microorganisms (GCM) 10K type strain sequencing project: providing services to taxonomists for standard genome sequencing and annotation.</title>
        <authorList>
            <consortium name="The Broad Institute Genomics Platform"/>
            <consortium name="The Broad Institute Genome Sequencing Center for Infectious Disease"/>
            <person name="Wu L."/>
            <person name="Ma J."/>
        </authorList>
    </citation>
    <scope>NUCLEOTIDE SEQUENCE [LARGE SCALE GENOMIC DNA]</scope>
    <source>
        <strain evidence="11">CGMCC 4.7317</strain>
    </source>
</reference>
<feature type="compositionally biased region" description="Pro residues" evidence="6">
    <location>
        <begin position="64"/>
        <end position="87"/>
    </location>
</feature>
<dbReference type="PANTHER" id="PTHR36115">
    <property type="entry name" value="PROLINE-RICH ANTIGEN HOMOLOG-RELATED"/>
    <property type="match status" value="1"/>
</dbReference>
<comment type="subcellular location">
    <subcellularLocation>
        <location evidence="1">Cell membrane</location>
        <topology evidence="1">Multi-pass membrane protein</topology>
    </subcellularLocation>
</comment>
<evidence type="ECO:0000256" key="4">
    <source>
        <dbReference type="ARBA" id="ARBA00022989"/>
    </source>
</evidence>
<dbReference type="PANTHER" id="PTHR36115:SF4">
    <property type="entry name" value="MEMBRANE PROTEIN"/>
    <property type="match status" value="1"/>
</dbReference>
<dbReference type="Pfam" id="PF10708">
    <property type="entry name" value="DUF2510"/>
    <property type="match status" value="1"/>
</dbReference>
<sequence length="271" mass="29005">MAMTPGWYPDPFSSAGYVRWWDGARWGASVLLPEGTPPPVPGQPVALPPPGSAPAAAPRQQAAPPAPVPPPGGYPPPPAGWAPPPAPPYGAPAPGRYGAPAEAPYEIASYGSRVMAKIIDSFIEGIVLVPVALWLLWPALTRYLDAVGADGMPTAEAVQQWVTDVAGVSLVLNVVTLLVTFVYEVPQNVRWGRTLGKRALGIRVRPRDLDSVGLTWGTASIRWAVESGGAALVGGFFTIIDYLWPLWDKPWRQTIHDKAARTTVVPHRRQP</sequence>
<feature type="transmembrane region" description="Helical" evidence="7">
    <location>
        <begin position="160"/>
        <end position="183"/>
    </location>
</feature>
<accession>A0ABW1T400</accession>
<evidence type="ECO:0000256" key="6">
    <source>
        <dbReference type="SAM" id="MobiDB-lite"/>
    </source>
</evidence>
<evidence type="ECO:0000313" key="10">
    <source>
        <dbReference type="EMBL" id="MFC6239221.1"/>
    </source>
</evidence>
<organism evidence="10 11">
    <name type="scientific">Longivirga aurantiaca</name>
    <dbReference type="NCBI Taxonomy" id="1837743"/>
    <lineage>
        <taxon>Bacteria</taxon>
        <taxon>Bacillati</taxon>
        <taxon>Actinomycetota</taxon>
        <taxon>Actinomycetes</taxon>
        <taxon>Sporichthyales</taxon>
        <taxon>Sporichthyaceae</taxon>
        <taxon>Longivirga</taxon>
    </lineage>
</organism>
<feature type="compositionally biased region" description="Pro residues" evidence="6">
    <location>
        <begin position="35"/>
        <end position="52"/>
    </location>
</feature>
<dbReference type="InterPro" id="IPR018929">
    <property type="entry name" value="DUF2510"/>
</dbReference>
<feature type="transmembrane region" description="Helical" evidence="7">
    <location>
        <begin position="122"/>
        <end position="140"/>
    </location>
</feature>
<feature type="region of interest" description="Disordered" evidence="6">
    <location>
        <begin position="32"/>
        <end position="87"/>
    </location>
</feature>
<dbReference type="RefSeq" id="WP_386768101.1">
    <property type="nucleotide sequence ID" value="NZ_JBHSTI010000008.1"/>
</dbReference>
<evidence type="ECO:0000256" key="1">
    <source>
        <dbReference type="ARBA" id="ARBA00004651"/>
    </source>
</evidence>
<dbReference type="InterPro" id="IPR010432">
    <property type="entry name" value="RDD"/>
</dbReference>
<gene>
    <name evidence="10" type="ORF">ACFQGU_15180</name>
</gene>
<dbReference type="InterPro" id="IPR051791">
    <property type="entry name" value="Pra-immunoreactive"/>
</dbReference>
<evidence type="ECO:0000259" key="9">
    <source>
        <dbReference type="Pfam" id="PF10708"/>
    </source>
</evidence>
<evidence type="ECO:0000256" key="2">
    <source>
        <dbReference type="ARBA" id="ARBA00022475"/>
    </source>
</evidence>
<feature type="compositionally biased region" description="Low complexity" evidence="6">
    <location>
        <begin position="53"/>
        <end position="63"/>
    </location>
</feature>